<evidence type="ECO:0000256" key="4">
    <source>
        <dbReference type="ARBA" id="ARBA00022679"/>
    </source>
</evidence>
<keyword evidence="8" id="KW-1185">Reference proteome</keyword>
<accession>A0A2N5DPG1</accession>
<evidence type="ECO:0000256" key="5">
    <source>
        <dbReference type="ARBA" id="ARBA00023136"/>
    </source>
</evidence>
<evidence type="ECO:0000256" key="2">
    <source>
        <dbReference type="ARBA" id="ARBA00022475"/>
    </source>
</evidence>
<dbReference type="GO" id="GO:0016757">
    <property type="term" value="F:glycosyltransferase activity"/>
    <property type="evidence" value="ECO:0007669"/>
    <property type="project" value="UniProtKB-KW"/>
</dbReference>
<feature type="domain" description="Glycosyltransferase 2-like" evidence="6">
    <location>
        <begin position="13"/>
        <end position="160"/>
    </location>
</feature>
<evidence type="ECO:0000313" key="7">
    <source>
        <dbReference type="EMBL" id="PLR27939.1"/>
    </source>
</evidence>
<organism evidence="7 8">
    <name type="scientific">Caulobacter zeae</name>
    <dbReference type="NCBI Taxonomy" id="2055137"/>
    <lineage>
        <taxon>Bacteria</taxon>
        <taxon>Pseudomonadati</taxon>
        <taxon>Pseudomonadota</taxon>
        <taxon>Alphaproteobacteria</taxon>
        <taxon>Caulobacterales</taxon>
        <taxon>Caulobacteraceae</taxon>
        <taxon>Caulobacter</taxon>
    </lineage>
</organism>
<evidence type="ECO:0000256" key="1">
    <source>
        <dbReference type="ARBA" id="ARBA00004236"/>
    </source>
</evidence>
<keyword evidence="3" id="KW-0328">Glycosyltransferase</keyword>
<dbReference type="RefSeq" id="WP_101717136.1">
    <property type="nucleotide sequence ID" value="NZ_PJRS01000011.1"/>
</dbReference>
<evidence type="ECO:0000256" key="3">
    <source>
        <dbReference type="ARBA" id="ARBA00022676"/>
    </source>
</evidence>
<dbReference type="Proteomes" id="UP000234479">
    <property type="component" value="Unassembled WGS sequence"/>
</dbReference>
<name>A0A2N5DPG1_9CAUL</name>
<dbReference type="Gene3D" id="3.90.550.10">
    <property type="entry name" value="Spore Coat Polysaccharide Biosynthesis Protein SpsA, Chain A"/>
    <property type="match status" value="1"/>
</dbReference>
<reference evidence="7 8" key="1">
    <citation type="submission" date="2017-12" db="EMBL/GenBank/DDBJ databases">
        <title>The genome sequence of Caulobacter sp. 410.</title>
        <authorList>
            <person name="Gao J."/>
            <person name="Mao X."/>
            <person name="Sun J."/>
        </authorList>
    </citation>
    <scope>NUCLEOTIDE SEQUENCE [LARGE SCALE GENOMIC DNA]</scope>
    <source>
        <strain evidence="7 8">410</strain>
    </source>
</reference>
<dbReference type="PANTHER" id="PTHR43646">
    <property type="entry name" value="GLYCOSYLTRANSFERASE"/>
    <property type="match status" value="1"/>
</dbReference>
<comment type="caution">
    <text evidence="7">The sequence shown here is derived from an EMBL/GenBank/DDBJ whole genome shotgun (WGS) entry which is preliminary data.</text>
</comment>
<evidence type="ECO:0000313" key="8">
    <source>
        <dbReference type="Proteomes" id="UP000234479"/>
    </source>
</evidence>
<proteinExistence type="predicted"/>
<dbReference type="InterPro" id="IPR001173">
    <property type="entry name" value="Glyco_trans_2-like"/>
</dbReference>
<keyword evidence="4" id="KW-0808">Transferase</keyword>
<dbReference type="EMBL" id="PJRS01000011">
    <property type="protein sequence ID" value="PLR27939.1"/>
    <property type="molecule type" value="Genomic_DNA"/>
</dbReference>
<dbReference type="OrthoDB" id="114108at2"/>
<evidence type="ECO:0000259" key="6">
    <source>
        <dbReference type="Pfam" id="PF00535"/>
    </source>
</evidence>
<dbReference type="AlphaFoldDB" id="A0A2N5DPG1"/>
<keyword evidence="2" id="KW-1003">Cell membrane</keyword>
<dbReference type="GO" id="GO:0005886">
    <property type="term" value="C:plasma membrane"/>
    <property type="evidence" value="ECO:0007669"/>
    <property type="project" value="UniProtKB-SubCell"/>
</dbReference>
<dbReference type="SUPFAM" id="SSF53448">
    <property type="entry name" value="Nucleotide-diphospho-sugar transferases"/>
    <property type="match status" value="1"/>
</dbReference>
<gene>
    <name evidence="7" type="ORF">SGCZBJ_06205</name>
</gene>
<protein>
    <recommendedName>
        <fullName evidence="6">Glycosyltransferase 2-like domain-containing protein</fullName>
    </recommendedName>
</protein>
<sequence length="307" mass="32796">MRTDLVVRRHVAVAVPAQNEAAWIEVCLGRLLAMERDERIASLRIVVLANNCSDETAALARRMGADVEVVEMRLASDQAHAGGARRAALEAASAFLISPEDLLATTDADTQVAGDWLLRTLDHVDAGYDAVAGLARLKGTELRGLDRQHRARLALLRRYYAALDALRAGRSGEAWPHHSYEGGASMALTLGVYARIGGAPAPPVGEDKALFEAVRAAGGRVRHPIDVKVFTSCRLAGRAVGGTSDTLDLWGRQAIDEPIHEAPPLNVALGLATCGPALTFADLPTEVDRARALVRIGRERLMLAKAG</sequence>
<dbReference type="InterPro" id="IPR029044">
    <property type="entry name" value="Nucleotide-diphossugar_trans"/>
</dbReference>
<comment type="subcellular location">
    <subcellularLocation>
        <location evidence="1">Cell membrane</location>
    </subcellularLocation>
</comment>
<dbReference type="PANTHER" id="PTHR43646:SF2">
    <property type="entry name" value="GLYCOSYLTRANSFERASE 2-LIKE DOMAIN-CONTAINING PROTEIN"/>
    <property type="match status" value="1"/>
</dbReference>
<dbReference type="Pfam" id="PF00535">
    <property type="entry name" value="Glycos_transf_2"/>
    <property type="match status" value="1"/>
</dbReference>
<keyword evidence="5" id="KW-0472">Membrane</keyword>